<name>A0A839NGJ9_9MICO</name>
<evidence type="ECO:0000313" key="2">
    <source>
        <dbReference type="EMBL" id="MBB2894726.1"/>
    </source>
</evidence>
<feature type="transmembrane region" description="Helical" evidence="1">
    <location>
        <begin position="113"/>
        <end position="131"/>
    </location>
</feature>
<evidence type="ECO:0008006" key="4">
    <source>
        <dbReference type="Google" id="ProtNLM"/>
    </source>
</evidence>
<organism evidence="2 3">
    <name type="scientific">Flexivirga oryzae</name>
    <dbReference type="NCBI Taxonomy" id="1794944"/>
    <lineage>
        <taxon>Bacteria</taxon>
        <taxon>Bacillati</taxon>
        <taxon>Actinomycetota</taxon>
        <taxon>Actinomycetes</taxon>
        <taxon>Micrococcales</taxon>
        <taxon>Dermacoccaceae</taxon>
        <taxon>Flexivirga</taxon>
    </lineage>
</organism>
<keyword evidence="1" id="KW-0472">Membrane</keyword>
<keyword evidence="1" id="KW-1133">Transmembrane helix</keyword>
<feature type="transmembrane region" description="Helical" evidence="1">
    <location>
        <begin position="143"/>
        <end position="164"/>
    </location>
</feature>
<evidence type="ECO:0000256" key="1">
    <source>
        <dbReference type="SAM" id="Phobius"/>
    </source>
</evidence>
<proteinExistence type="predicted"/>
<accession>A0A839NGJ9</accession>
<sequence length="294" mass="31813">MEHNRDTNTEVTTYRYLRSCLLALLLALTVSVVVETVRGGWQTSISAYYYTPAGPVFIGVLSSVGVCLVALHGYTDAENVCLNLAGISAPMVAFVPTPEQGRTPDVAAITNNATTYLAVLGVGYLVVLGYAWRRLRRHEPLSVWSVIGLVSVGLAWLIGAVWLAADRAAFAAHAHMLAAAFTFLPFAGVVALNTDWGVRVLARRAGPSRTRFDRAYWVVLIGMGCAAVGFAVVRASWDYAMLGVEIALLALFAAFWILQTIDLMDPARDLRTSAAAAPERSTLVLGDRWTRLLP</sequence>
<reference evidence="2 3" key="1">
    <citation type="submission" date="2020-08" db="EMBL/GenBank/DDBJ databases">
        <title>Sequencing the genomes of 1000 actinobacteria strains.</title>
        <authorList>
            <person name="Klenk H.-P."/>
        </authorList>
    </citation>
    <scope>NUCLEOTIDE SEQUENCE [LARGE SCALE GENOMIC DNA]</scope>
    <source>
        <strain evidence="2 3">DSM 105369</strain>
    </source>
</reference>
<keyword evidence="1" id="KW-0812">Transmembrane</keyword>
<comment type="caution">
    <text evidence="2">The sequence shown here is derived from an EMBL/GenBank/DDBJ whole genome shotgun (WGS) entry which is preliminary data.</text>
</comment>
<feature type="transmembrane region" description="Helical" evidence="1">
    <location>
        <begin position="170"/>
        <end position="194"/>
    </location>
</feature>
<feature type="transmembrane region" description="Helical" evidence="1">
    <location>
        <begin position="49"/>
        <end position="74"/>
    </location>
</feature>
<dbReference type="EMBL" id="JACHVQ010000007">
    <property type="protein sequence ID" value="MBB2894726.1"/>
    <property type="molecule type" value="Genomic_DNA"/>
</dbReference>
<dbReference type="AlphaFoldDB" id="A0A839NGJ9"/>
<feature type="transmembrane region" description="Helical" evidence="1">
    <location>
        <begin position="239"/>
        <end position="258"/>
    </location>
</feature>
<evidence type="ECO:0000313" key="3">
    <source>
        <dbReference type="Proteomes" id="UP000559182"/>
    </source>
</evidence>
<keyword evidence="3" id="KW-1185">Reference proteome</keyword>
<feature type="transmembrane region" description="Helical" evidence="1">
    <location>
        <begin position="16"/>
        <end position="37"/>
    </location>
</feature>
<gene>
    <name evidence="2" type="ORF">FHU39_004777</name>
</gene>
<feature type="transmembrane region" description="Helical" evidence="1">
    <location>
        <begin position="215"/>
        <end position="233"/>
    </location>
</feature>
<protein>
    <recommendedName>
        <fullName evidence="4">DUF998 domain-containing protein</fullName>
    </recommendedName>
</protein>
<dbReference type="Proteomes" id="UP000559182">
    <property type="component" value="Unassembled WGS sequence"/>
</dbReference>
<dbReference type="RefSeq" id="WP_183323156.1">
    <property type="nucleotide sequence ID" value="NZ_JACHVQ010000007.1"/>
</dbReference>